<protein>
    <submittedName>
        <fullName evidence="5">DNRLRE domain-containing protein</fullName>
    </submittedName>
</protein>
<dbReference type="OrthoDB" id="642527at2"/>
<dbReference type="InterPro" id="IPR055372">
    <property type="entry name" value="CBM96"/>
</dbReference>
<dbReference type="NCBIfam" id="NF033679">
    <property type="entry name" value="DNRLRE_dom"/>
    <property type="match status" value="1"/>
</dbReference>
<organism evidence="5 6">
    <name type="scientific">Panacibacter ginsenosidivorans</name>
    <dbReference type="NCBI Taxonomy" id="1813871"/>
    <lineage>
        <taxon>Bacteria</taxon>
        <taxon>Pseudomonadati</taxon>
        <taxon>Bacteroidota</taxon>
        <taxon>Chitinophagia</taxon>
        <taxon>Chitinophagales</taxon>
        <taxon>Chitinophagaceae</taxon>
        <taxon>Panacibacter</taxon>
    </lineage>
</organism>
<gene>
    <name evidence="5" type="ORF">FRZ67_01000</name>
</gene>
<evidence type="ECO:0000313" key="6">
    <source>
        <dbReference type="Proteomes" id="UP000321533"/>
    </source>
</evidence>
<evidence type="ECO:0000256" key="1">
    <source>
        <dbReference type="ARBA" id="ARBA00004613"/>
    </source>
</evidence>
<reference evidence="5 6" key="1">
    <citation type="journal article" date="2016" name="Int. J. Syst. Evol. Microbiol.">
        <title>Panacibacter ginsenosidivorans gen. nov., sp. nov., with ginsenoside converting activity isolated from soil of a ginseng field.</title>
        <authorList>
            <person name="Siddiqi M.Z."/>
            <person name="Muhammad Shafi S."/>
            <person name="Choi K.D."/>
            <person name="Im W.T."/>
        </authorList>
    </citation>
    <scope>NUCLEOTIDE SEQUENCE [LARGE SCALE GENOMIC DNA]</scope>
    <source>
        <strain evidence="5 6">Gsoil1550</strain>
    </source>
</reference>
<accession>A0A5B8V442</accession>
<comment type="subcellular location">
    <subcellularLocation>
        <location evidence="1">Secreted</location>
    </subcellularLocation>
</comment>
<keyword evidence="2" id="KW-0964">Secreted</keyword>
<keyword evidence="3" id="KW-0732">Signal</keyword>
<name>A0A5B8V442_9BACT</name>
<evidence type="ECO:0000259" key="4">
    <source>
        <dbReference type="Pfam" id="PF24517"/>
    </source>
</evidence>
<dbReference type="KEGG" id="pgin:FRZ67_01000"/>
<proteinExistence type="predicted"/>
<evidence type="ECO:0000256" key="2">
    <source>
        <dbReference type="ARBA" id="ARBA00022525"/>
    </source>
</evidence>
<dbReference type="EMBL" id="CP042435">
    <property type="protein sequence ID" value="QEC65948.1"/>
    <property type="molecule type" value="Genomic_DNA"/>
</dbReference>
<keyword evidence="6" id="KW-1185">Reference proteome</keyword>
<dbReference type="AlphaFoldDB" id="A0A5B8V442"/>
<evidence type="ECO:0000313" key="5">
    <source>
        <dbReference type="EMBL" id="QEC65948.1"/>
    </source>
</evidence>
<evidence type="ECO:0000256" key="3">
    <source>
        <dbReference type="ARBA" id="ARBA00022729"/>
    </source>
</evidence>
<dbReference type="RefSeq" id="WP_147187748.1">
    <property type="nucleotide sequence ID" value="NZ_CP042435.1"/>
</dbReference>
<dbReference type="PROSITE" id="PS51257">
    <property type="entry name" value="PROKAR_LIPOPROTEIN"/>
    <property type="match status" value="1"/>
</dbReference>
<dbReference type="Proteomes" id="UP000321533">
    <property type="component" value="Chromosome"/>
</dbReference>
<sequence length="256" mass="28096">MKSIKMPCKIFAGTLFFLTFFLSCQKESITKPLVQQPAAIEDEDAVFLKTVDALGVTKVILKPNAKDGQDTYVTFWNGDASWANSTGDWAQELSMDSWTNGGLQMGVRSYLRFDKIALIPADAQIISAKLFLYAKGSSISNPNGNSGYSGSPYNTDNACKIERVTGGTWDEATLTWNTQPAVTTADAAIIPASNSQWAYNTKVDVTNMVKAMAADPSKNYGFRISLVNENIYRSMIFASSENTNPKLRPKLVIQLQ</sequence>
<feature type="domain" description="Carbohydrate-binding module family 96" evidence="4">
    <location>
        <begin position="69"/>
        <end position="254"/>
    </location>
</feature>
<dbReference type="Pfam" id="PF24517">
    <property type="entry name" value="CBM96"/>
    <property type="match status" value="1"/>
</dbReference>
<dbReference type="GO" id="GO:0005576">
    <property type="term" value="C:extracellular region"/>
    <property type="evidence" value="ECO:0007669"/>
    <property type="project" value="UniProtKB-SubCell"/>
</dbReference>